<evidence type="ECO:0000256" key="10">
    <source>
        <dbReference type="PROSITE-ProRule" id="PRU00221"/>
    </source>
</evidence>
<sequence>MLPHEIQQFMGSGAFASSDPLFHSDTIHHVEFDFYGQRVVTVSSDKLVCIWDKEVHGSWKRSASWKKHGGAVWKARFAHPEFGQVLATCSFDNTIQIFDKDAVDVMDARSSMSASDFSNGWVCRTVLRQSTSSITDIQFAPHYLGLQLAACTSSGRLVIYEAEDIMALDNWNVLVDNEVCQHRLCSLSWSRSRFDPPYIALSSDDADAPAEEKVFLFRVVNTGVFPARVINSTSFPSESSSKEIKQQKTKDYKFLFEDPVSMLAFGPSCGLGMHKLAIAVGTRLLIYQLQLTMTDDHNQEGSPGSTSEGIENQLGENTAEQTTIQQHFVIKYLDVLEEGNSQLIRFVWNILGDIISAVYADGLVRIWRYTFSNRWCSISTVVPPPEQERSPEDVYY</sequence>
<evidence type="ECO:0000256" key="1">
    <source>
        <dbReference type="ARBA" id="ARBA00004259"/>
    </source>
</evidence>
<dbReference type="InterPro" id="IPR036322">
    <property type="entry name" value="WD40_repeat_dom_sf"/>
</dbReference>
<dbReference type="SUPFAM" id="SSF50978">
    <property type="entry name" value="WD40 repeat-like"/>
    <property type="match status" value="1"/>
</dbReference>
<dbReference type="GO" id="GO:0034198">
    <property type="term" value="P:cellular response to amino acid starvation"/>
    <property type="evidence" value="ECO:0007669"/>
    <property type="project" value="TreeGrafter"/>
</dbReference>
<keyword evidence="6" id="KW-0677">Repeat</keyword>
<evidence type="ECO:0000256" key="2">
    <source>
        <dbReference type="ARBA" id="ARBA00004371"/>
    </source>
</evidence>
<evidence type="ECO:0000256" key="9">
    <source>
        <dbReference type="ARBA" id="ARBA00023242"/>
    </source>
</evidence>
<keyword evidence="8" id="KW-0458">Lysosome</keyword>
<dbReference type="Gene3D" id="2.130.10.10">
    <property type="entry name" value="YVTN repeat-like/Quinoprotein amine dehydrogenase"/>
    <property type="match status" value="1"/>
</dbReference>
<organism evidence="11 12">
    <name type="scientific">Meloidogyne hapla</name>
    <name type="common">Root-knot nematode worm</name>
    <dbReference type="NCBI Taxonomy" id="6305"/>
    <lineage>
        <taxon>Eukaryota</taxon>
        <taxon>Metazoa</taxon>
        <taxon>Ecdysozoa</taxon>
        <taxon>Nematoda</taxon>
        <taxon>Chromadorea</taxon>
        <taxon>Rhabditida</taxon>
        <taxon>Tylenchina</taxon>
        <taxon>Tylenchomorpha</taxon>
        <taxon>Tylenchoidea</taxon>
        <taxon>Meloidogynidae</taxon>
        <taxon>Meloidogyninae</taxon>
        <taxon>Meloidogyne</taxon>
    </lineage>
</organism>
<dbReference type="OMA" id="HRAYENN"/>
<keyword evidence="7" id="KW-0653">Protein transport</keyword>
<dbReference type="GO" id="GO:0015031">
    <property type="term" value="P:protein transport"/>
    <property type="evidence" value="ECO:0007669"/>
    <property type="project" value="UniProtKB-KW"/>
</dbReference>
<dbReference type="WBParaSite" id="MhA1_Contig1375.frz3.gene8">
    <property type="protein sequence ID" value="MhA1_Contig1375.frz3.gene8"/>
    <property type="gene ID" value="MhA1_Contig1375.frz3.gene8"/>
</dbReference>
<dbReference type="GO" id="GO:0035859">
    <property type="term" value="C:Seh1-associated complex"/>
    <property type="evidence" value="ECO:0007669"/>
    <property type="project" value="TreeGrafter"/>
</dbReference>
<comment type="similarity">
    <text evidence="3">Belongs to the WD repeat SEC13 family.</text>
</comment>
<keyword evidence="9" id="KW-0539">Nucleus</keyword>
<dbReference type="GO" id="GO:0005764">
    <property type="term" value="C:lysosome"/>
    <property type="evidence" value="ECO:0007669"/>
    <property type="project" value="UniProtKB-SubCell"/>
</dbReference>
<dbReference type="InterPro" id="IPR015943">
    <property type="entry name" value="WD40/YVTN_repeat-like_dom_sf"/>
</dbReference>
<proteinExistence type="inferred from homology"/>
<evidence type="ECO:0000256" key="8">
    <source>
        <dbReference type="ARBA" id="ARBA00023228"/>
    </source>
</evidence>
<dbReference type="AlphaFoldDB" id="A0A1I8B4Q5"/>
<evidence type="ECO:0000256" key="7">
    <source>
        <dbReference type="ARBA" id="ARBA00022927"/>
    </source>
</evidence>
<evidence type="ECO:0000256" key="5">
    <source>
        <dbReference type="ARBA" id="ARBA00022574"/>
    </source>
</evidence>
<keyword evidence="11" id="KW-1185">Reference proteome</keyword>
<dbReference type="PANTHER" id="PTHR11024:SF3">
    <property type="entry name" value="NUCLEOPORIN SEH1"/>
    <property type="match status" value="1"/>
</dbReference>
<dbReference type="GO" id="GO:0005198">
    <property type="term" value="F:structural molecule activity"/>
    <property type="evidence" value="ECO:0007669"/>
    <property type="project" value="InterPro"/>
</dbReference>
<comment type="subcellular location">
    <subcellularLocation>
        <location evidence="2">Lysosome</location>
    </subcellularLocation>
    <subcellularLocation>
        <location evidence="1">Nucleus envelope</location>
    </subcellularLocation>
</comment>
<dbReference type="GO" id="GO:0031080">
    <property type="term" value="C:nuclear pore outer ring"/>
    <property type="evidence" value="ECO:0007669"/>
    <property type="project" value="TreeGrafter"/>
</dbReference>
<evidence type="ECO:0000256" key="6">
    <source>
        <dbReference type="ARBA" id="ARBA00022737"/>
    </source>
</evidence>
<dbReference type="SMART" id="SM00320">
    <property type="entry name" value="WD40"/>
    <property type="match status" value="4"/>
</dbReference>
<evidence type="ECO:0000256" key="4">
    <source>
        <dbReference type="ARBA" id="ARBA00022448"/>
    </source>
</evidence>
<reference evidence="12" key="1">
    <citation type="submission" date="2016-11" db="UniProtKB">
        <authorList>
            <consortium name="WormBaseParasite"/>
        </authorList>
    </citation>
    <scope>IDENTIFICATION</scope>
</reference>
<dbReference type="Pfam" id="PF00400">
    <property type="entry name" value="WD40"/>
    <property type="match status" value="2"/>
</dbReference>
<dbReference type="InterPro" id="IPR001680">
    <property type="entry name" value="WD40_rpt"/>
</dbReference>
<evidence type="ECO:0000313" key="12">
    <source>
        <dbReference type="WBParaSite" id="MhA1_Contig1375.frz3.gene8"/>
    </source>
</evidence>
<evidence type="ECO:0000256" key="3">
    <source>
        <dbReference type="ARBA" id="ARBA00010102"/>
    </source>
</evidence>
<feature type="repeat" description="WD" evidence="10">
    <location>
        <begin position="23"/>
        <end position="52"/>
    </location>
</feature>
<accession>A0A1I8B4Q5</accession>
<evidence type="ECO:0000313" key="11">
    <source>
        <dbReference type="Proteomes" id="UP000095281"/>
    </source>
</evidence>
<dbReference type="PROSITE" id="PS50082">
    <property type="entry name" value="WD_REPEATS_2"/>
    <property type="match status" value="1"/>
</dbReference>
<dbReference type="Proteomes" id="UP000095281">
    <property type="component" value="Unplaced"/>
</dbReference>
<name>A0A1I8B4Q5_MELHA</name>
<dbReference type="PANTHER" id="PTHR11024">
    <property type="entry name" value="NUCLEAR PORE COMPLEX PROTEIN SEC13 / SEH1 FAMILY MEMBER"/>
    <property type="match status" value="1"/>
</dbReference>
<keyword evidence="4" id="KW-0813">Transport</keyword>
<dbReference type="GO" id="GO:1904263">
    <property type="term" value="P:positive regulation of TORC1 signaling"/>
    <property type="evidence" value="ECO:0007669"/>
    <property type="project" value="TreeGrafter"/>
</dbReference>
<dbReference type="InterPro" id="IPR037363">
    <property type="entry name" value="Sec13/Seh1_fam"/>
</dbReference>
<protein>
    <submittedName>
        <fullName evidence="12">WD_REPEATS_REGION domain-containing protein</fullName>
    </submittedName>
</protein>
<keyword evidence="5 10" id="KW-0853">WD repeat</keyword>